<evidence type="ECO:0000256" key="1">
    <source>
        <dbReference type="ARBA" id="ARBA00010879"/>
    </source>
</evidence>
<dbReference type="Gene3D" id="3.60.10.10">
    <property type="entry name" value="Endonuclease/exonuclease/phosphatase"/>
    <property type="match status" value="1"/>
</dbReference>
<sequence length="927" mass="108128">KGRELADMMERKKVDILCVQETKWKHSKARRIGAGFKLFYYGVDSKRNGVGVVLKEEFVRNVLEVKRVSDRVMSLKLEIEGVMLNVVSGYAPQVGCELEEKERFWSELDEVMESIPTGERVVIGADFNGHVGEGNKGDEELMGKFGVKERNLEGQMVVDFAKRMDMAVVNTYFQKREEHRVTYKSGGRRTQVDYILCRRGNLKEISDCKVVVGESVARQHRMVVCRMTLMVCKTKRSKIEREKKTKLDTREGEKDLYRLARQRDRDGKDVQQVRVIKDRDGRVLTSEEGVQRRWEKYFEELMNEENEREKKSRWGELCGTENLEKAYDRVPREELWYCMRKSGVAEKYLRVVQDSVMDQLSEEVRQESPWTMMFADDIVICSESREQVEENLERWRFALERRGMKVSGSKTEYMCVNEREGSGTVRLQGEEVKKVQEFKYLGSTVQSNGECGKEVKKRVQAGWNGWRKVSGVLCDQKISARIKGKVYRTVVRPAMLYGLETVSLNKRQESELEVAELKMLRFSLGVTRLDRIRNEYIRGTAHVGRLGDKVREARLRWFGHVQRRESEYIGRRMLDIELPGRRQRGRPKRRYMDGINEDMKLVGPMFDSKQEEKKERWRTFLLDLCLQTALHQPQYIQQTVKKVKPYNTEEQSDFLLDLFSHVKQYESNTGRTVLPALLPVYRSLPAVWSIKLSETKVSLLLEVLKLQTQKKPVKLIDWSDEESEVRSFLQCLPYISQLSFKVNYYQKQKPAEFLMSLLHHTTESDQHTGGKSLELLASLCNHRSFPYGGRDTLNKSDFLLDLFSHVKQYESNTGRSVLPALLPVYRSLPAVWSIKLSEGKVSLLLEVLKLQTQKKPVKLIDWSDEESEVSSFLQCLPYISQLSFKEKNFFFFFFFFFFFRLFPSGVTTANHLSPPIPIFCILNTCTH</sequence>
<dbReference type="Proteomes" id="UP001274896">
    <property type="component" value="Unassembled WGS sequence"/>
</dbReference>
<reference evidence="5" key="1">
    <citation type="submission" date="2023-06" db="EMBL/GenBank/DDBJ databases">
        <title>Male Hemibagrus guttatus genome.</title>
        <authorList>
            <person name="Bian C."/>
        </authorList>
    </citation>
    <scope>NUCLEOTIDE SEQUENCE</scope>
    <source>
        <strain evidence="5">Male_cb2023</strain>
        <tissue evidence="5">Muscle</tissue>
    </source>
</reference>
<evidence type="ECO:0000256" key="2">
    <source>
        <dbReference type="ARBA" id="ARBA00012180"/>
    </source>
</evidence>
<dbReference type="GO" id="GO:0004523">
    <property type="term" value="F:RNA-DNA hybrid ribonuclease activity"/>
    <property type="evidence" value="ECO:0007669"/>
    <property type="project" value="UniProtKB-EC"/>
</dbReference>
<dbReference type="Gene3D" id="3.30.70.270">
    <property type="match status" value="1"/>
</dbReference>
<dbReference type="PANTHER" id="PTHR46238:SF8">
    <property type="entry name" value="ENDONUCLEASE_EXONUCLEASE_PHOSPHATASE DOMAIN-CONTAINING PROTEIN"/>
    <property type="match status" value="1"/>
</dbReference>
<dbReference type="SUPFAM" id="SSF56672">
    <property type="entry name" value="DNA/RNA polymerases"/>
    <property type="match status" value="1"/>
</dbReference>
<evidence type="ECO:0000313" key="6">
    <source>
        <dbReference type="Proteomes" id="UP001274896"/>
    </source>
</evidence>
<feature type="domain" description="Reverse transcriptase" evidence="3">
    <location>
        <begin position="355"/>
        <end position="444"/>
    </location>
</feature>
<evidence type="ECO:0000313" key="5">
    <source>
        <dbReference type="EMBL" id="KAK3505839.1"/>
    </source>
</evidence>
<comment type="similarity">
    <text evidence="1">Belongs to the beta type-B retroviral polymerase family. HERV class-II K(HML-2) pol subfamily.</text>
</comment>
<dbReference type="Pfam" id="PF03372">
    <property type="entry name" value="Exo_endo_phos"/>
    <property type="match status" value="1"/>
</dbReference>
<comment type="caution">
    <text evidence="5">The sequence shown here is derived from an EMBL/GenBank/DDBJ whole genome shotgun (WGS) entry which is preliminary data.</text>
</comment>
<dbReference type="AlphaFoldDB" id="A0AAE0PPJ2"/>
<accession>A0AAE0PPJ2</accession>
<dbReference type="InterPro" id="IPR043128">
    <property type="entry name" value="Rev_trsase/Diguanyl_cyclase"/>
</dbReference>
<dbReference type="EC" id="3.1.26.4" evidence="2"/>
<dbReference type="EMBL" id="JAUCMX010000485">
    <property type="protein sequence ID" value="KAK3505839.1"/>
    <property type="molecule type" value="Genomic_DNA"/>
</dbReference>
<keyword evidence="6" id="KW-1185">Reference proteome</keyword>
<dbReference type="InterPro" id="IPR005135">
    <property type="entry name" value="Endo/exonuclease/phosphatase"/>
</dbReference>
<gene>
    <name evidence="5" type="ORF">QTP70_019662</name>
</gene>
<feature type="non-terminal residue" evidence="5">
    <location>
        <position position="1"/>
    </location>
</feature>
<dbReference type="InterPro" id="IPR036691">
    <property type="entry name" value="Endo/exonu/phosph_ase_sf"/>
</dbReference>
<name>A0AAE0PPJ2_9TELE</name>
<dbReference type="Pfam" id="PF00078">
    <property type="entry name" value="RVT_1"/>
    <property type="match status" value="1"/>
</dbReference>
<feature type="domain" description="Endonuclease/exonuclease/phosphatase" evidence="4">
    <location>
        <begin position="3"/>
        <end position="201"/>
    </location>
</feature>
<dbReference type="CDD" id="cd09076">
    <property type="entry name" value="L1-EN"/>
    <property type="match status" value="1"/>
</dbReference>
<organism evidence="5 6">
    <name type="scientific">Hemibagrus guttatus</name>
    <dbReference type="NCBI Taxonomy" id="175788"/>
    <lineage>
        <taxon>Eukaryota</taxon>
        <taxon>Metazoa</taxon>
        <taxon>Chordata</taxon>
        <taxon>Craniata</taxon>
        <taxon>Vertebrata</taxon>
        <taxon>Euteleostomi</taxon>
        <taxon>Actinopterygii</taxon>
        <taxon>Neopterygii</taxon>
        <taxon>Teleostei</taxon>
        <taxon>Ostariophysi</taxon>
        <taxon>Siluriformes</taxon>
        <taxon>Bagridae</taxon>
        <taxon>Hemibagrus</taxon>
    </lineage>
</organism>
<dbReference type="InterPro" id="IPR043502">
    <property type="entry name" value="DNA/RNA_pol_sf"/>
</dbReference>
<dbReference type="InterPro" id="IPR000477">
    <property type="entry name" value="RT_dom"/>
</dbReference>
<dbReference type="SUPFAM" id="SSF56219">
    <property type="entry name" value="DNase I-like"/>
    <property type="match status" value="1"/>
</dbReference>
<dbReference type="PANTHER" id="PTHR46238">
    <property type="entry name" value="REVERSE TRANSCRIPTASE DOMAIN-CONTAINING PROTEIN"/>
    <property type="match status" value="1"/>
</dbReference>
<evidence type="ECO:0000259" key="4">
    <source>
        <dbReference type="Pfam" id="PF03372"/>
    </source>
</evidence>
<protein>
    <recommendedName>
        <fullName evidence="2">ribonuclease H</fullName>
        <ecNumber evidence="2">3.1.26.4</ecNumber>
    </recommendedName>
</protein>
<evidence type="ECO:0000259" key="3">
    <source>
        <dbReference type="Pfam" id="PF00078"/>
    </source>
</evidence>
<dbReference type="Gene3D" id="1.20.58.1200">
    <property type="entry name" value="RNA silencing suppressor P21, N-terminal domain"/>
    <property type="match status" value="2"/>
</dbReference>
<proteinExistence type="inferred from homology"/>